<evidence type="ECO:0000313" key="1">
    <source>
        <dbReference type="EMBL" id="AEO70058.1"/>
    </source>
</evidence>
<proteinExistence type="predicted"/>
<organism evidence="1 2">
    <name type="scientific">Thermothielavioides terrestris (strain ATCC 38088 / NRRL 8126)</name>
    <name type="common">Thielavia terrestris</name>
    <dbReference type="NCBI Taxonomy" id="578455"/>
    <lineage>
        <taxon>Eukaryota</taxon>
        <taxon>Fungi</taxon>
        <taxon>Dikarya</taxon>
        <taxon>Ascomycota</taxon>
        <taxon>Pezizomycotina</taxon>
        <taxon>Sordariomycetes</taxon>
        <taxon>Sordariomycetidae</taxon>
        <taxon>Sordariales</taxon>
        <taxon>Chaetomiaceae</taxon>
        <taxon>Thermothielavioides</taxon>
        <taxon>Thermothielavioides terrestris</taxon>
    </lineage>
</organism>
<dbReference type="AlphaFoldDB" id="G2RE31"/>
<gene>
    <name evidence="1" type="ORF">THITE_2120936</name>
</gene>
<evidence type="ECO:0000313" key="2">
    <source>
        <dbReference type="Proteomes" id="UP000008181"/>
    </source>
</evidence>
<dbReference type="EMBL" id="CP003013">
    <property type="protein sequence ID" value="AEO70058.1"/>
    <property type="molecule type" value="Genomic_DNA"/>
</dbReference>
<dbReference type="Proteomes" id="UP000008181">
    <property type="component" value="Chromosome 5"/>
</dbReference>
<sequence>MSSQFFRGPSQVLLAGCLPQLVFCVTGRFVLTRSLFLPAAVECVQGPYPPSEPAGCALFPVGHKQERDAGRQLPVQRRVLS</sequence>
<dbReference type="RefSeq" id="XP_003656394.1">
    <property type="nucleotide sequence ID" value="XM_003656346.1"/>
</dbReference>
<dbReference type="HOGENOM" id="CLU_2575526_0_0_1"/>
<reference evidence="1 2" key="1">
    <citation type="journal article" date="2011" name="Nat. Biotechnol.">
        <title>Comparative genomic analysis of the thermophilic biomass-degrading fungi Myceliophthora thermophila and Thielavia terrestris.</title>
        <authorList>
            <person name="Berka R.M."/>
            <person name="Grigoriev I.V."/>
            <person name="Otillar R."/>
            <person name="Salamov A."/>
            <person name="Grimwood J."/>
            <person name="Reid I."/>
            <person name="Ishmael N."/>
            <person name="John T."/>
            <person name="Darmond C."/>
            <person name="Moisan M.-C."/>
            <person name="Henrissat B."/>
            <person name="Coutinho P.M."/>
            <person name="Lombard V."/>
            <person name="Natvig D.O."/>
            <person name="Lindquist E."/>
            <person name="Schmutz J."/>
            <person name="Lucas S."/>
            <person name="Harris P."/>
            <person name="Powlowski J."/>
            <person name="Bellemare A."/>
            <person name="Taylor D."/>
            <person name="Butler G."/>
            <person name="de Vries R.P."/>
            <person name="Allijn I.E."/>
            <person name="van den Brink J."/>
            <person name="Ushinsky S."/>
            <person name="Storms R."/>
            <person name="Powell A.J."/>
            <person name="Paulsen I.T."/>
            <person name="Elbourne L.D.H."/>
            <person name="Baker S.E."/>
            <person name="Magnuson J."/>
            <person name="LaBoissiere S."/>
            <person name="Clutterbuck A.J."/>
            <person name="Martinez D."/>
            <person name="Wogulis M."/>
            <person name="de Leon A.L."/>
            <person name="Rey M.W."/>
            <person name="Tsang A."/>
        </authorList>
    </citation>
    <scope>NUCLEOTIDE SEQUENCE [LARGE SCALE GENOMIC DNA]</scope>
    <source>
        <strain evidence="2">ATCC 38088 / NRRL 8126</strain>
    </source>
</reference>
<dbReference type="GeneID" id="11521715"/>
<accession>G2RE31</accession>
<name>G2RE31_THETT</name>
<protein>
    <submittedName>
        <fullName evidence="1">Uncharacterized protein</fullName>
    </submittedName>
</protein>
<keyword evidence="2" id="KW-1185">Reference proteome</keyword>
<dbReference type="KEGG" id="ttt:THITE_2120936"/>